<keyword evidence="1" id="KW-0548">Nucleotidyltransferase</keyword>
<keyword evidence="1" id="KW-0695">RNA-directed DNA polymerase</keyword>
<gene>
    <name evidence="1" type="primary">Nfu_g_1_019056</name>
</gene>
<protein>
    <submittedName>
        <fullName evidence="1">Rna-directed dna polymerase from mobile element jockey-like protein</fullName>
    </submittedName>
</protein>
<sequence length="38" mass="4279">LLASSEHDLQFSLERFTPECEAAGMKISSSTENLRPWP</sequence>
<feature type="non-terminal residue" evidence="1">
    <location>
        <position position="38"/>
    </location>
</feature>
<dbReference type="EMBL" id="HAEI01011035">
    <property type="protein sequence ID" value="SBS12287.1"/>
    <property type="molecule type" value="Transcribed_RNA"/>
</dbReference>
<name>A0A1A8S2V3_9TELE</name>
<proteinExistence type="predicted"/>
<accession>A0A1A8S2V3</accession>
<dbReference type="AlphaFoldDB" id="A0A1A8S2V3"/>
<reference evidence="1" key="2">
    <citation type="submission" date="2016-06" db="EMBL/GenBank/DDBJ databases">
        <title>The genome of a short-lived fish provides insights into sex chromosome evolution and the genetic control of aging.</title>
        <authorList>
            <person name="Reichwald K."/>
            <person name="Felder M."/>
            <person name="Petzold A."/>
            <person name="Koch P."/>
            <person name="Groth M."/>
            <person name="Platzer M."/>
        </authorList>
    </citation>
    <scope>NUCLEOTIDE SEQUENCE</scope>
    <source>
        <tissue evidence="1">Brain</tissue>
    </source>
</reference>
<evidence type="ECO:0000313" key="1">
    <source>
        <dbReference type="EMBL" id="SBS12287.1"/>
    </source>
</evidence>
<feature type="non-terminal residue" evidence="1">
    <location>
        <position position="1"/>
    </location>
</feature>
<dbReference type="GO" id="GO:0003964">
    <property type="term" value="F:RNA-directed DNA polymerase activity"/>
    <property type="evidence" value="ECO:0007669"/>
    <property type="project" value="UniProtKB-KW"/>
</dbReference>
<organism evidence="1">
    <name type="scientific">Nothobranchius rachovii</name>
    <name type="common">bluefin notho</name>
    <dbReference type="NCBI Taxonomy" id="451742"/>
    <lineage>
        <taxon>Eukaryota</taxon>
        <taxon>Metazoa</taxon>
        <taxon>Chordata</taxon>
        <taxon>Craniata</taxon>
        <taxon>Vertebrata</taxon>
        <taxon>Euteleostomi</taxon>
        <taxon>Actinopterygii</taxon>
        <taxon>Neopterygii</taxon>
        <taxon>Teleostei</taxon>
        <taxon>Neoteleostei</taxon>
        <taxon>Acanthomorphata</taxon>
        <taxon>Ovalentaria</taxon>
        <taxon>Atherinomorphae</taxon>
        <taxon>Cyprinodontiformes</taxon>
        <taxon>Nothobranchiidae</taxon>
        <taxon>Nothobranchius</taxon>
    </lineage>
</organism>
<reference evidence="1" key="1">
    <citation type="submission" date="2016-05" db="EMBL/GenBank/DDBJ databases">
        <authorList>
            <person name="Lavstsen T."/>
            <person name="Jespersen J.S."/>
        </authorList>
    </citation>
    <scope>NUCLEOTIDE SEQUENCE</scope>
    <source>
        <tissue evidence="1">Brain</tissue>
    </source>
</reference>
<keyword evidence="1" id="KW-0808">Transferase</keyword>